<feature type="domain" description="RecX first three-helical" evidence="8">
    <location>
        <begin position="62"/>
        <end position="101"/>
    </location>
</feature>
<protein>
    <recommendedName>
        <fullName evidence="3 5">Regulatory protein RecX</fullName>
    </recommendedName>
</protein>
<keyword evidence="10" id="KW-1185">Reference proteome</keyword>
<evidence type="ECO:0000256" key="2">
    <source>
        <dbReference type="ARBA" id="ARBA00009695"/>
    </source>
</evidence>
<dbReference type="Gene3D" id="1.10.10.10">
    <property type="entry name" value="Winged helix-like DNA-binding domain superfamily/Winged helix DNA-binding domain"/>
    <property type="match status" value="3"/>
</dbReference>
<dbReference type="Pfam" id="PF02631">
    <property type="entry name" value="RecX_HTH2"/>
    <property type="match status" value="1"/>
</dbReference>
<comment type="similarity">
    <text evidence="2 5">Belongs to the RecX family.</text>
</comment>
<name>A0A0S4N4P8_9BACT</name>
<dbReference type="Pfam" id="PF21982">
    <property type="entry name" value="RecX_HTH1"/>
    <property type="match status" value="1"/>
</dbReference>
<dbReference type="Pfam" id="PF21981">
    <property type="entry name" value="RecX_HTH3"/>
    <property type="match status" value="1"/>
</dbReference>
<dbReference type="HAMAP" id="MF_01114">
    <property type="entry name" value="RecX"/>
    <property type="match status" value="1"/>
</dbReference>
<dbReference type="InterPro" id="IPR053924">
    <property type="entry name" value="RecX_HTH_2nd"/>
</dbReference>
<evidence type="ECO:0000259" key="8">
    <source>
        <dbReference type="Pfam" id="PF21982"/>
    </source>
</evidence>
<dbReference type="PANTHER" id="PTHR33602:SF1">
    <property type="entry name" value="REGULATORY PROTEIN RECX FAMILY PROTEIN"/>
    <property type="match status" value="1"/>
</dbReference>
<dbReference type="STRING" id="1643428.GCA_001442855_01440"/>
<dbReference type="PANTHER" id="PTHR33602">
    <property type="entry name" value="REGULATORY PROTEIN RECX FAMILY PROTEIN"/>
    <property type="match status" value="1"/>
</dbReference>
<dbReference type="InterPro" id="IPR003783">
    <property type="entry name" value="Regulatory_RecX"/>
</dbReference>
<dbReference type="OrthoDB" id="9794014at2"/>
<comment type="subcellular location">
    <subcellularLocation>
        <location evidence="1 5">Cytoplasm</location>
    </subcellularLocation>
</comment>
<evidence type="ECO:0000256" key="1">
    <source>
        <dbReference type="ARBA" id="ARBA00004496"/>
    </source>
</evidence>
<dbReference type="GO" id="GO:0006282">
    <property type="term" value="P:regulation of DNA repair"/>
    <property type="evidence" value="ECO:0007669"/>
    <property type="project" value="UniProtKB-UniRule"/>
</dbReference>
<feature type="domain" description="RecX third three-helical" evidence="7">
    <location>
        <begin position="157"/>
        <end position="208"/>
    </location>
</feature>
<dbReference type="Proteomes" id="UP000320623">
    <property type="component" value="Unassembled WGS sequence"/>
</dbReference>
<evidence type="ECO:0000259" key="7">
    <source>
        <dbReference type="Pfam" id="PF21981"/>
    </source>
</evidence>
<dbReference type="EMBL" id="FAOO01000009">
    <property type="protein sequence ID" value="CUU06260.1"/>
    <property type="molecule type" value="Genomic_DNA"/>
</dbReference>
<dbReference type="AlphaFoldDB" id="A0A0S4N4P8"/>
<dbReference type="GO" id="GO:0005737">
    <property type="term" value="C:cytoplasm"/>
    <property type="evidence" value="ECO:0007669"/>
    <property type="project" value="UniProtKB-SubCell"/>
</dbReference>
<comment type="function">
    <text evidence="5">Modulates RecA activity.</text>
</comment>
<gene>
    <name evidence="5" type="primary">recX</name>
    <name evidence="9" type="ORF">JGI1_01471</name>
</gene>
<accession>A0A0S4N4P8</accession>
<evidence type="ECO:0000256" key="3">
    <source>
        <dbReference type="ARBA" id="ARBA00018111"/>
    </source>
</evidence>
<feature type="domain" description="RecX second three-helical" evidence="6">
    <location>
        <begin position="108"/>
        <end position="149"/>
    </location>
</feature>
<evidence type="ECO:0000259" key="6">
    <source>
        <dbReference type="Pfam" id="PF02631"/>
    </source>
</evidence>
<dbReference type="InterPro" id="IPR036388">
    <property type="entry name" value="WH-like_DNA-bd_sf"/>
</dbReference>
<sequence>MPTVVGLKRKKRTREWYFVYLSDGREILSYIDFIVKFKVKIGKQLTEEQIKEMESESEVILAKEIAYKFLSYKPRTQKEVTDRLRAKGFQSDLVSRVVEELKNYGFINDFEYARNFVLSKSRSKTLGALALKRELLSRGLSNEIIDEVLSERENLIDEFEIALNLAQGKLKQIKSLKKRKKGRDEYKRRIYEFLLRRGFKFETINRVMREIFDDFENLTSD</sequence>
<dbReference type="RefSeq" id="WP_140945210.1">
    <property type="nucleotide sequence ID" value="NZ_FAOO01000009.1"/>
</dbReference>
<dbReference type="InterPro" id="IPR053925">
    <property type="entry name" value="RecX_HTH_3rd"/>
</dbReference>
<proteinExistence type="inferred from homology"/>
<evidence type="ECO:0000313" key="9">
    <source>
        <dbReference type="EMBL" id="CUU06260.1"/>
    </source>
</evidence>
<reference evidence="10" key="1">
    <citation type="submission" date="2015-11" db="EMBL/GenBank/DDBJ databases">
        <authorList>
            <person name="Varghese N."/>
        </authorList>
    </citation>
    <scope>NUCLEOTIDE SEQUENCE [LARGE SCALE GENOMIC DNA]</scope>
</reference>
<dbReference type="InterPro" id="IPR053926">
    <property type="entry name" value="RecX_HTH_1st"/>
</dbReference>
<keyword evidence="4 5" id="KW-0963">Cytoplasm</keyword>
<evidence type="ECO:0000256" key="5">
    <source>
        <dbReference type="HAMAP-Rule" id="MF_01114"/>
    </source>
</evidence>
<evidence type="ECO:0000256" key="4">
    <source>
        <dbReference type="ARBA" id="ARBA00022490"/>
    </source>
</evidence>
<organism evidence="9 10">
    <name type="scientific">Candidatus Thermokryptus mobilis</name>
    <dbReference type="NCBI Taxonomy" id="1643428"/>
    <lineage>
        <taxon>Bacteria</taxon>
        <taxon>Pseudomonadati</taxon>
        <taxon>Candidatus Kryptoniota</taxon>
        <taxon>Candidatus Thermokryptus</taxon>
    </lineage>
</organism>
<evidence type="ECO:0000313" key="10">
    <source>
        <dbReference type="Proteomes" id="UP000320623"/>
    </source>
</evidence>